<reference evidence="3" key="1">
    <citation type="journal article" date="2018" name="PLoS ONE">
        <title>Chinook salmon (Oncorhynchus tshawytscha) genome and transcriptome.</title>
        <authorList>
            <person name="Christensen K.A."/>
            <person name="Leong J.S."/>
            <person name="Sakhrani D."/>
            <person name="Biagi C.A."/>
            <person name="Minkley D.R."/>
            <person name="Withler R.E."/>
            <person name="Rondeau E.B."/>
            <person name="Koop B.F."/>
            <person name="Devlin R.H."/>
        </authorList>
    </citation>
    <scope>NUCLEOTIDE SEQUENCE [LARGE SCALE GENOMIC DNA]</scope>
</reference>
<reference evidence="2" key="2">
    <citation type="submission" date="2025-08" db="UniProtKB">
        <authorList>
            <consortium name="Ensembl"/>
        </authorList>
    </citation>
    <scope>IDENTIFICATION</scope>
</reference>
<keyword evidence="1" id="KW-0732">Signal</keyword>
<evidence type="ECO:0000313" key="3">
    <source>
        <dbReference type="Proteomes" id="UP000694402"/>
    </source>
</evidence>
<keyword evidence="3" id="KW-1185">Reference proteome</keyword>
<name>A0AAZ3RP33_ONCTS</name>
<dbReference type="AlphaFoldDB" id="A0AAZ3RP33"/>
<accession>A0AAZ3RP33</accession>
<sequence>MLRVCMLRVCMLRVCMLRVCMLRLMEHQDSLCPDQSEPLLTADLGKVPTIQALVGEGAVSAAEPQTEQTLAQYSKMEVSLNLTSKFDVFRGSDDHPDARGILLRFKNVIFDIVPGDEGGTFQVKFPLKYQVSLGSSIMKLEQTFQYKPMVCD</sequence>
<protein>
    <submittedName>
        <fullName evidence="2">Uncharacterized protein</fullName>
    </submittedName>
</protein>
<feature type="signal peptide" evidence="1">
    <location>
        <begin position="1"/>
        <end position="21"/>
    </location>
</feature>
<dbReference type="Ensembl" id="ENSOTST00005186347.1">
    <property type="protein sequence ID" value="ENSOTSP00005143156.1"/>
    <property type="gene ID" value="ENSOTSG00005076839.1"/>
</dbReference>
<organism evidence="2 3">
    <name type="scientific">Oncorhynchus tshawytscha</name>
    <name type="common">Chinook salmon</name>
    <name type="synonym">Salmo tshawytscha</name>
    <dbReference type="NCBI Taxonomy" id="74940"/>
    <lineage>
        <taxon>Eukaryota</taxon>
        <taxon>Metazoa</taxon>
        <taxon>Chordata</taxon>
        <taxon>Craniata</taxon>
        <taxon>Vertebrata</taxon>
        <taxon>Euteleostomi</taxon>
        <taxon>Actinopterygii</taxon>
        <taxon>Neopterygii</taxon>
        <taxon>Teleostei</taxon>
        <taxon>Protacanthopterygii</taxon>
        <taxon>Salmoniformes</taxon>
        <taxon>Salmonidae</taxon>
        <taxon>Salmoninae</taxon>
        <taxon>Oncorhynchus</taxon>
    </lineage>
</organism>
<reference evidence="2" key="3">
    <citation type="submission" date="2025-09" db="UniProtKB">
        <authorList>
            <consortium name="Ensembl"/>
        </authorList>
    </citation>
    <scope>IDENTIFICATION</scope>
</reference>
<feature type="chain" id="PRO_5044247922" evidence="1">
    <location>
        <begin position="22"/>
        <end position="152"/>
    </location>
</feature>
<gene>
    <name evidence="2" type="primary">ATP5PF</name>
</gene>
<dbReference type="Proteomes" id="UP000694402">
    <property type="component" value="Unassembled WGS sequence"/>
</dbReference>
<proteinExistence type="predicted"/>
<evidence type="ECO:0000256" key="1">
    <source>
        <dbReference type="SAM" id="SignalP"/>
    </source>
</evidence>
<evidence type="ECO:0000313" key="2">
    <source>
        <dbReference type="Ensembl" id="ENSOTSP00005143156.1"/>
    </source>
</evidence>